<sequence>MQGMICTQRRNGEHQLGAIEFYGMEKVSNNYLMSLGNPGSQTIGQFMAFSGRRLSLAMAD</sequence>
<proteinExistence type="predicted"/>
<protein>
    <submittedName>
        <fullName evidence="1">Uncharacterized protein</fullName>
    </submittedName>
</protein>
<evidence type="ECO:0000313" key="1">
    <source>
        <dbReference type="EMBL" id="MBX68630.1"/>
    </source>
</evidence>
<accession>A0A2P2QNP0</accession>
<name>A0A2P2QNP0_RHIMU</name>
<organism evidence="1">
    <name type="scientific">Rhizophora mucronata</name>
    <name type="common">Asiatic mangrove</name>
    <dbReference type="NCBI Taxonomy" id="61149"/>
    <lineage>
        <taxon>Eukaryota</taxon>
        <taxon>Viridiplantae</taxon>
        <taxon>Streptophyta</taxon>
        <taxon>Embryophyta</taxon>
        <taxon>Tracheophyta</taxon>
        <taxon>Spermatophyta</taxon>
        <taxon>Magnoliopsida</taxon>
        <taxon>eudicotyledons</taxon>
        <taxon>Gunneridae</taxon>
        <taxon>Pentapetalae</taxon>
        <taxon>rosids</taxon>
        <taxon>fabids</taxon>
        <taxon>Malpighiales</taxon>
        <taxon>Rhizophoraceae</taxon>
        <taxon>Rhizophora</taxon>
    </lineage>
</organism>
<dbReference type="AlphaFoldDB" id="A0A2P2QNP0"/>
<dbReference type="EMBL" id="GGEC01088146">
    <property type="protein sequence ID" value="MBX68630.1"/>
    <property type="molecule type" value="Transcribed_RNA"/>
</dbReference>
<reference evidence="1" key="1">
    <citation type="submission" date="2018-02" db="EMBL/GenBank/DDBJ databases">
        <title>Rhizophora mucronata_Transcriptome.</title>
        <authorList>
            <person name="Meera S.P."/>
            <person name="Sreeshan A."/>
            <person name="Augustine A."/>
        </authorList>
    </citation>
    <scope>NUCLEOTIDE SEQUENCE</scope>
    <source>
        <tissue evidence="1">Leaf</tissue>
    </source>
</reference>